<dbReference type="InterPro" id="IPR018561">
    <property type="entry name" value="AosR"/>
</dbReference>
<proteinExistence type="predicted"/>
<dbReference type="Pfam" id="PF09438">
    <property type="entry name" value="DUF2017"/>
    <property type="match status" value="1"/>
</dbReference>
<accession>A0A0K2GYN3</accession>
<evidence type="ECO:0000313" key="2">
    <source>
        <dbReference type="Proteomes" id="UP000058446"/>
    </source>
</evidence>
<dbReference type="OrthoDB" id="3268479at2"/>
<sequence length="183" mass="20433">MRPWKRKKSILGGGAKYVTTFEPAERDLLLNLASTVADAFMERARTAPKDELAELTGMPVGHSEAPEDPRMARLLPDFSKPGEESVEGENALMRQLHESDIVTDKLHALRSIIDAIESNESGQVTITENDAHAWVAGINDLRIYLHVSMEGLHGSLEQVEQTDAMYQWLSYNQESLLDQLMGE</sequence>
<dbReference type="Proteomes" id="UP000058446">
    <property type="component" value="Chromosome"/>
</dbReference>
<name>A0A0K2GYN3_9CORY</name>
<evidence type="ECO:0000313" key="1">
    <source>
        <dbReference type="EMBL" id="ALA66894.1"/>
    </source>
</evidence>
<reference evidence="1 2" key="1">
    <citation type="submission" date="2013-10" db="EMBL/GenBank/DDBJ databases">
        <title>Complete genome sequence of Corynebacterium lactis DSM 45799(T), isolated from raw cow milk.</title>
        <authorList>
            <person name="Ruckert C."/>
            <person name="Albersmeier A."/>
            <person name="Lipski A."/>
            <person name="Kalinowski J."/>
        </authorList>
    </citation>
    <scope>NUCLEOTIDE SEQUENCE [LARGE SCALE GENOMIC DNA]</scope>
    <source>
        <strain evidence="1 2">RW2-5</strain>
    </source>
</reference>
<organism evidence="1 2">
    <name type="scientific">Corynebacterium lactis RW2-5</name>
    <dbReference type="NCBI Taxonomy" id="1408189"/>
    <lineage>
        <taxon>Bacteria</taxon>
        <taxon>Bacillati</taxon>
        <taxon>Actinomycetota</taxon>
        <taxon>Actinomycetes</taxon>
        <taxon>Mycobacteriales</taxon>
        <taxon>Corynebacteriaceae</taxon>
        <taxon>Corynebacterium</taxon>
    </lineage>
</organism>
<dbReference type="EMBL" id="CP006841">
    <property type="protein sequence ID" value="ALA66894.1"/>
    <property type="molecule type" value="Genomic_DNA"/>
</dbReference>
<keyword evidence="2" id="KW-1185">Reference proteome</keyword>
<dbReference type="STRING" id="1408189.CLAC_03115"/>
<dbReference type="KEGG" id="clw:CLAC_03115"/>
<dbReference type="RefSeq" id="WP_053411640.1">
    <property type="nucleotide sequence ID" value="NZ_CP006841.1"/>
</dbReference>
<protein>
    <submittedName>
        <fullName evidence="1">Uncharacterized protein</fullName>
    </submittedName>
</protein>
<gene>
    <name evidence="1" type="ORF">CLAC_03115</name>
</gene>
<dbReference type="AlphaFoldDB" id="A0A0K2GYN3"/>
<dbReference type="PATRIC" id="fig|1408189.4.peg.621"/>